<feature type="transmembrane region" description="Helical" evidence="1">
    <location>
        <begin position="106"/>
        <end position="127"/>
    </location>
</feature>
<dbReference type="InterPro" id="IPR035919">
    <property type="entry name" value="EAL_sf"/>
</dbReference>
<keyword evidence="1" id="KW-0472">Membrane</keyword>
<dbReference type="InterPro" id="IPR029787">
    <property type="entry name" value="Nucleotide_cyclase"/>
</dbReference>
<feature type="domain" description="EAL" evidence="2">
    <location>
        <begin position="434"/>
        <end position="688"/>
    </location>
</feature>
<dbReference type="CDD" id="cd01948">
    <property type="entry name" value="EAL"/>
    <property type="match status" value="1"/>
</dbReference>
<dbReference type="Pfam" id="PF00990">
    <property type="entry name" value="GGDEF"/>
    <property type="match status" value="1"/>
</dbReference>
<dbReference type="Proteomes" id="UP000000329">
    <property type="component" value="Chromosome"/>
</dbReference>
<feature type="transmembrane region" description="Helical" evidence="1">
    <location>
        <begin position="75"/>
        <end position="94"/>
    </location>
</feature>
<feature type="domain" description="GGDEF" evidence="3">
    <location>
        <begin position="292"/>
        <end position="425"/>
    </location>
</feature>
<feature type="domain" description="MHYT" evidence="4">
    <location>
        <begin position="5"/>
        <end position="204"/>
    </location>
</feature>
<proteinExistence type="predicted"/>
<dbReference type="AlphaFoldDB" id="D8J036"/>
<feature type="transmembrane region" description="Helical" evidence="1">
    <location>
        <begin position="139"/>
        <end position="159"/>
    </location>
</feature>
<dbReference type="PROSITE" id="PS50887">
    <property type="entry name" value="GGDEF"/>
    <property type="match status" value="1"/>
</dbReference>
<dbReference type="STRING" id="757424.Hsero_0855"/>
<dbReference type="RefSeq" id="WP_013232890.1">
    <property type="nucleotide sequence ID" value="NC_014323.1"/>
</dbReference>
<dbReference type="KEGG" id="hse:Hsero_0855"/>
<dbReference type="OrthoDB" id="9813903at2"/>
<dbReference type="GeneID" id="29392973"/>
<organism evidence="5 6">
    <name type="scientific">Herbaspirillum seropedicae (strain SmR1)</name>
    <dbReference type="NCBI Taxonomy" id="757424"/>
    <lineage>
        <taxon>Bacteria</taxon>
        <taxon>Pseudomonadati</taxon>
        <taxon>Pseudomonadota</taxon>
        <taxon>Betaproteobacteria</taxon>
        <taxon>Burkholderiales</taxon>
        <taxon>Oxalobacteraceae</taxon>
        <taxon>Herbaspirillum</taxon>
    </lineage>
</organism>
<feature type="transmembrane region" description="Helical" evidence="1">
    <location>
        <begin position="6"/>
        <end position="25"/>
    </location>
</feature>
<dbReference type="eggNOG" id="COG3300">
    <property type="taxonomic scope" value="Bacteria"/>
</dbReference>
<dbReference type="Pfam" id="PF03707">
    <property type="entry name" value="MHYT"/>
    <property type="match status" value="1"/>
</dbReference>
<dbReference type="InterPro" id="IPR000160">
    <property type="entry name" value="GGDEF_dom"/>
</dbReference>
<feature type="transmembrane region" description="Helical" evidence="1">
    <location>
        <begin position="220"/>
        <end position="241"/>
    </location>
</feature>
<dbReference type="PROSITE" id="PS50883">
    <property type="entry name" value="EAL"/>
    <property type="match status" value="1"/>
</dbReference>
<dbReference type="InterPro" id="IPR043128">
    <property type="entry name" value="Rev_trsase/Diguanyl_cyclase"/>
</dbReference>
<dbReference type="Gene3D" id="3.30.70.270">
    <property type="match status" value="1"/>
</dbReference>
<evidence type="ECO:0000259" key="4">
    <source>
        <dbReference type="PROSITE" id="PS50924"/>
    </source>
</evidence>
<accession>D8J036</accession>
<keyword evidence="1" id="KW-1133">Transmembrane helix</keyword>
<gene>
    <name evidence="5" type="ordered locus">Hsero_0855</name>
</gene>
<feature type="transmembrane region" description="Helical" evidence="1">
    <location>
        <begin position="180"/>
        <end position="200"/>
    </location>
</feature>
<feature type="transmembrane region" description="Helical" evidence="1">
    <location>
        <begin position="45"/>
        <end position="69"/>
    </location>
</feature>
<dbReference type="SMART" id="SM00052">
    <property type="entry name" value="EAL"/>
    <property type="match status" value="1"/>
</dbReference>
<sequence>MSGSFHFLLLAFAVLVASLSAYAALEVSERMVMQESQHRRLWLSVGAVVLGLGVWATLFLTVAALGLSMPVGFDIRLTVLALLLCLGSAFYLMHLSGLRRPHPSRLAIGGLSIGAAINAAFHMALAAMQLLPALLYQQVLLGLALLLTELIGVFIVALFSASNGRKPKAGSLNSQQTRRVLAALLVGLGLVAAATAGLRALVIAPHTQSLAVASLLREHLVNGIVFLAFLAMALALVISGVQRNQVLKRIVGRTNDKLLHFATHDVLTGLPNRALLADRIQHAVEVARRNGKTFAVLFMDLDGFKAINDSLGHAVGDGLLVAVAQRIRQCLRGEDMVARIGGDEFVVVVGNLSSPDVVEQLSENILAALRQDFQIDDATLRVTSSIGIAVYPNSGDSVDALMKNADAAMYEAKQSGRNTYRFFEPAMHASAMRHLQVRQALQQAIDEQQFRLHFQPKYRGASKELTGLEALLRWTHPQLGEMAPTEFIPIAERSGQILCIGDWVLQAVCEQIARWDAAGMKPVKVALNLSPLQMRTDLVARIVELVGAAGIAPQRLMFEITETAAMKDVERSQRVIGELQALGFDIAIDDFGTGYSSLAYLAQFHCRQIKIDRFFTSRLDGDDHSGRAIVAAIIALAHALQMEVVAEGVETEGQLRELQLLHCDQVQGFLLGRPAEAPSVPGLVQASNDDLFGAAAGASAVLKLER</sequence>
<dbReference type="PANTHER" id="PTHR44757:SF2">
    <property type="entry name" value="BIOFILM ARCHITECTURE MAINTENANCE PROTEIN MBAA"/>
    <property type="match status" value="1"/>
</dbReference>
<dbReference type="GO" id="GO:0003824">
    <property type="term" value="F:catalytic activity"/>
    <property type="evidence" value="ECO:0007669"/>
    <property type="project" value="UniProtKB-ARBA"/>
</dbReference>
<evidence type="ECO:0000259" key="3">
    <source>
        <dbReference type="PROSITE" id="PS50887"/>
    </source>
</evidence>
<evidence type="ECO:0000313" key="6">
    <source>
        <dbReference type="Proteomes" id="UP000000329"/>
    </source>
</evidence>
<dbReference type="SUPFAM" id="SSF141868">
    <property type="entry name" value="EAL domain-like"/>
    <property type="match status" value="1"/>
</dbReference>
<dbReference type="FunFam" id="3.30.70.270:FF:000001">
    <property type="entry name" value="Diguanylate cyclase domain protein"/>
    <property type="match status" value="1"/>
</dbReference>
<keyword evidence="6" id="KW-1185">Reference proteome</keyword>
<evidence type="ECO:0000256" key="1">
    <source>
        <dbReference type="PROSITE-ProRule" id="PRU00244"/>
    </source>
</evidence>
<dbReference type="NCBIfam" id="TIGR00254">
    <property type="entry name" value="GGDEF"/>
    <property type="match status" value="1"/>
</dbReference>
<evidence type="ECO:0000259" key="2">
    <source>
        <dbReference type="PROSITE" id="PS50883"/>
    </source>
</evidence>
<dbReference type="PANTHER" id="PTHR44757">
    <property type="entry name" value="DIGUANYLATE CYCLASE DGCP"/>
    <property type="match status" value="1"/>
</dbReference>
<dbReference type="InterPro" id="IPR001633">
    <property type="entry name" value="EAL_dom"/>
</dbReference>
<dbReference type="GO" id="GO:0016020">
    <property type="term" value="C:membrane"/>
    <property type="evidence" value="ECO:0007669"/>
    <property type="project" value="UniProtKB-UniRule"/>
</dbReference>
<dbReference type="CDD" id="cd01949">
    <property type="entry name" value="GGDEF"/>
    <property type="match status" value="1"/>
</dbReference>
<dbReference type="SMART" id="SM00267">
    <property type="entry name" value="GGDEF"/>
    <property type="match status" value="1"/>
</dbReference>
<keyword evidence="1 5" id="KW-0812">Transmembrane</keyword>
<dbReference type="InterPro" id="IPR005330">
    <property type="entry name" value="MHYT_dom"/>
</dbReference>
<dbReference type="PROSITE" id="PS50924">
    <property type="entry name" value="MHYT"/>
    <property type="match status" value="1"/>
</dbReference>
<dbReference type="eggNOG" id="COG5001">
    <property type="taxonomic scope" value="Bacteria"/>
</dbReference>
<dbReference type="HOGENOM" id="CLU_000445_70_49_4"/>
<dbReference type="Gene3D" id="3.20.20.450">
    <property type="entry name" value="EAL domain"/>
    <property type="match status" value="1"/>
</dbReference>
<dbReference type="Pfam" id="PF00563">
    <property type="entry name" value="EAL"/>
    <property type="match status" value="1"/>
</dbReference>
<reference evidence="5 6" key="1">
    <citation type="submission" date="2010-04" db="EMBL/GenBank/DDBJ databases">
        <title>The genome of Herbaspirillum seropedicae SmR1, an endophytic, nitrogen-fixing, plant-growth promoting beta-Proteobacteria.</title>
        <authorList>
            <person name="Pedrosa F.O."/>
            <person name="Monteiro R.A."/>
            <person name="Wassem R."/>
            <person name="Cruz L.M."/>
            <person name="Ayub R.A."/>
            <person name="Colauto N.B."/>
            <person name="Fernandez M.A."/>
            <person name="Fungaro M.H.P."/>
            <person name="Grisard E.C."/>
            <person name="Hungria M."/>
            <person name="Madeira H.M.F."/>
            <person name="Nodari R.O."/>
            <person name="Osaku C.A."/>
            <person name="Petzl-Erler M.L."/>
            <person name="Terenzi H."/>
            <person name="Vieira L.G.E."/>
            <person name="Almeida M.I.M."/>
            <person name="Alves L.R."/>
            <person name="Arantes O.M.N."/>
            <person name="Balsanelli E."/>
            <person name="Barcellos F.G."/>
            <person name="Baura V.A."/>
            <person name="Binde D.R."/>
            <person name="Campo R.J."/>
            <person name="Chubatsu L.S."/>
            <person name="Chueire L.M.O."/>
            <person name="Ciferri R.R."/>
            <person name="Correa L.C."/>
            <person name="da Conceicao Silva J.L."/>
            <person name="Dabul A.N.G."/>
            <person name="Dambros B.P."/>
            <person name="Faoro H."/>
            <person name="Favetti A."/>
            <person name="Friedermann G."/>
            <person name="Furlaneto M.C."/>
            <person name="Gasques L.S."/>
            <person name="Gimenes C.C.T."/>
            <person name="Gioppo N.M.R."/>
            <person name="Glienke-Blanco C."/>
            <person name="Godoy L.P."/>
            <person name="Guerra M.P."/>
            <person name="Karp S."/>
            <person name="Kava-Cordeiro V."/>
            <person name="Margarido V.P."/>
            <person name="Mathioni S.M."/>
            <person name="Menck-Soares M.A."/>
            <person name="Murace N.K."/>
            <person name="Nicolas M.F."/>
            <person name="Oliveira C.E.C."/>
            <person name="Pagnan N.A.B."/>
            <person name="Pamphile J.A."/>
            <person name="Patussi E.V."/>
            <person name="Pereira L.F.P."/>
            <person name="Pereira-Ferrari L."/>
            <person name="Pinto F.G.S."/>
            <person name="Precoma C."/>
            <person name="Prioli A.J."/>
            <person name="Prioli S.M.A.P."/>
            <person name="Raittz R.T."/>
            <person name="Ramos H.J.O."/>
            <person name="Ribeiro E.M.S.F."/>
            <person name="Rigo L.U."/>
            <person name="Rocha C.L.M.S.C."/>
            <person name="Rocha S.N."/>
            <person name="Santos K."/>
            <person name="Satori D."/>
            <person name="Silva A.G."/>
            <person name="Simao R.C.G."/>
            <person name="Soares M.A.M."/>
            <person name="Souza E.M."/>
            <person name="Steffens M.B.R."/>
            <person name="Steindel M."/>
            <person name="Tadra-Sfeir M.Z."/>
            <person name="Takahashi E.K."/>
            <person name="Torres R.A."/>
            <person name="Valle J.S."/>
            <person name="Vernal J.I."/>
            <person name="Vilas-Boas L.A."/>
            <person name="Watanabe M.A.E."/>
            <person name="Weiss V.A."/>
            <person name="Yates M.A."/>
            <person name="Souza E.M."/>
        </authorList>
    </citation>
    <scope>NUCLEOTIDE SEQUENCE [LARGE SCALE GENOMIC DNA]</scope>
    <source>
        <strain evidence="5 6">SmR1</strain>
    </source>
</reference>
<name>D8J036_HERSS</name>
<dbReference type="SUPFAM" id="SSF55073">
    <property type="entry name" value="Nucleotide cyclase"/>
    <property type="match status" value="1"/>
</dbReference>
<dbReference type="InterPro" id="IPR052155">
    <property type="entry name" value="Biofilm_reg_signaling"/>
</dbReference>
<protein>
    <submittedName>
        <fullName evidence="5">Transmembrane protein</fullName>
    </submittedName>
</protein>
<evidence type="ECO:0000313" key="5">
    <source>
        <dbReference type="EMBL" id="ADJ62373.1"/>
    </source>
</evidence>
<dbReference type="EMBL" id="CP002039">
    <property type="protein sequence ID" value="ADJ62373.1"/>
    <property type="molecule type" value="Genomic_DNA"/>
</dbReference>